<evidence type="ECO:0000259" key="4">
    <source>
        <dbReference type="PROSITE" id="PS50949"/>
    </source>
</evidence>
<evidence type="ECO:0000256" key="1">
    <source>
        <dbReference type="ARBA" id="ARBA00023015"/>
    </source>
</evidence>
<evidence type="ECO:0000256" key="2">
    <source>
        <dbReference type="ARBA" id="ARBA00023125"/>
    </source>
</evidence>
<gene>
    <name evidence="5" type="ORF">KB449_34685</name>
</gene>
<comment type="caution">
    <text evidence="5">The sequence shown here is derived from an EMBL/GenBank/DDBJ whole genome shotgun (WGS) entry which is preliminary data.</text>
</comment>
<dbReference type="EMBL" id="JAGRPV010000002">
    <property type="protein sequence ID" value="MDI4650128.1"/>
    <property type="molecule type" value="Genomic_DNA"/>
</dbReference>
<name>A0ABT6TTD8_9BACL</name>
<dbReference type="InterPro" id="IPR036388">
    <property type="entry name" value="WH-like_DNA-bd_sf"/>
</dbReference>
<dbReference type="SMART" id="SM00345">
    <property type="entry name" value="HTH_GNTR"/>
    <property type="match status" value="1"/>
</dbReference>
<dbReference type="Gene3D" id="3.40.1410.10">
    <property type="entry name" value="Chorismate lyase-like"/>
    <property type="match status" value="1"/>
</dbReference>
<evidence type="ECO:0000256" key="3">
    <source>
        <dbReference type="ARBA" id="ARBA00023163"/>
    </source>
</evidence>
<dbReference type="Pfam" id="PF07702">
    <property type="entry name" value="UTRA"/>
    <property type="match status" value="1"/>
</dbReference>
<dbReference type="CDD" id="cd07377">
    <property type="entry name" value="WHTH_GntR"/>
    <property type="match status" value="1"/>
</dbReference>
<dbReference type="PANTHER" id="PTHR44846:SF1">
    <property type="entry name" value="MANNOSYL-D-GLYCERATE TRANSPORT_METABOLISM SYSTEM REPRESSOR MNGR-RELATED"/>
    <property type="match status" value="1"/>
</dbReference>
<dbReference type="InterPro" id="IPR028978">
    <property type="entry name" value="Chorismate_lyase_/UTRA_dom_sf"/>
</dbReference>
<dbReference type="PRINTS" id="PR00035">
    <property type="entry name" value="HTHGNTR"/>
</dbReference>
<keyword evidence="1" id="KW-0805">Transcription regulation</keyword>
<evidence type="ECO:0000313" key="5">
    <source>
        <dbReference type="EMBL" id="MDI4650128.1"/>
    </source>
</evidence>
<sequence>MKLNVSNQNPLYLQLKQIIKEDIARGVYKAGQKLPPEAEIGKTYGVSRITVRRAITDLVEEGVLHSQQGKGSYVRELKEKRELISVGSFSDMTTASGKTPSNQILSNMIIGADEKLAETFRIAVGDSVLKLNRLLFIDNEPFIIETSYFPLAQMPDLEKYIAASSSTYQILKSKYGIEPAYSDKTLEVVLASDYESGLFQCDRGTPLYLIDKVTYDKHDRPLHYSQSQYLTSKVIFTIHTGKRGPE</sequence>
<proteinExistence type="predicted"/>
<protein>
    <submittedName>
        <fullName evidence="5">UTRA domain-containing protein</fullName>
    </submittedName>
</protein>
<dbReference type="Pfam" id="PF00392">
    <property type="entry name" value="GntR"/>
    <property type="match status" value="1"/>
</dbReference>
<feature type="domain" description="HTH gntR-type" evidence="4">
    <location>
        <begin position="9"/>
        <end position="77"/>
    </location>
</feature>
<reference evidence="5" key="1">
    <citation type="submission" date="2023-04" db="EMBL/GenBank/DDBJ databases">
        <title>Comparative genomic analysis of Cohnella hashimotonis sp. nov., isolated from the International Space Station.</title>
        <authorList>
            <person name="Venkateswaran K."/>
            <person name="Simpson A."/>
        </authorList>
    </citation>
    <scope>NUCLEOTIDE SEQUENCE</scope>
    <source>
        <strain evidence="5">F6_2S_P_1</strain>
    </source>
</reference>
<accession>A0ABT6TTD8</accession>
<keyword evidence="2" id="KW-0238">DNA-binding</keyword>
<evidence type="ECO:0000313" key="6">
    <source>
        <dbReference type="Proteomes" id="UP001161691"/>
    </source>
</evidence>
<organism evidence="5 6">
    <name type="scientific">Cohnella hashimotonis</name>
    <dbReference type="NCBI Taxonomy" id="2826895"/>
    <lineage>
        <taxon>Bacteria</taxon>
        <taxon>Bacillati</taxon>
        <taxon>Bacillota</taxon>
        <taxon>Bacilli</taxon>
        <taxon>Bacillales</taxon>
        <taxon>Paenibacillaceae</taxon>
        <taxon>Cohnella</taxon>
    </lineage>
</organism>
<dbReference type="PANTHER" id="PTHR44846">
    <property type="entry name" value="MANNOSYL-D-GLYCERATE TRANSPORT/METABOLISM SYSTEM REPRESSOR MNGR-RELATED"/>
    <property type="match status" value="1"/>
</dbReference>
<dbReference type="Proteomes" id="UP001161691">
    <property type="component" value="Unassembled WGS sequence"/>
</dbReference>
<dbReference type="InterPro" id="IPR050679">
    <property type="entry name" value="Bact_HTH_transcr_reg"/>
</dbReference>
<dbReference type="SUPFAM" id="SSF46785">
    <property type="entry name" value="Winged helix' DNA-binding domain"/>
    <property type="match status" value="1"/>
</dbReference>
<keyword evidence="6" id="KW-1185">Reference proteome</keyword>
<dbReference type="InterPro" id="IPR011663">
    <property type="entry name" value="UTRA"/>
</dbReference>
<dbReference type="PROSITE" id="PS50949">
    <property type="entry name" value="HTH_GNTR"/>
    <property type="match status" value="1"/>
</dbReference>
<dbReference type="Gene3D" id="1.10.10.10">
    <property type="entry name" value="Winged helix-like DNA-binding domain superfamily/Winged helix DNA-binding domain"/>
    <property type="match status" value="1"/>
</dbReference>
<dbReference type="InterPro" id="IPR000524">
    <property type="entry name" value="Tscrpt_reg_HTH_GntR"/>
</dbReference>
<dbReference type="RefSeq" id="WP_282912996.1">
    <property type="nucleotide sequence ID" value="NZ_JAGRPV010000002.1"/>
</dbReference>
<dbReference type="SMART" id="SM00866">
    <property type="entry name" value="UTRA"/>
    <property type="match status" value="1"/>
</dbReference>
<dbReference type="SUPFAM" id="SSF64288">
    <property type="entry name" value="Chorismate lyase-like"/>
    <property type="match status" value="1"/>
</dbReference>
<keyword evidence="3" id="KW-0804">Transcription</keyword>
<dbReference type="InterPro" id="IPR036390">
    <property type="entry name" value="WH_DNA-bd_sf"/>
</dbReference>